<comment type="caution">
    <text evidence="2">The sequence shown here is derived from an EMBL/GenBank/DDBJ whole genome shotgun (WGS) entry which is preliminary data.</text>
</comment>
<dbReference type="Proteomes" id="UP001175271">
    <property type="component" value="Unassembled WGS sequence"/>
</dbReference>
<keyword evidence="1" id="KW-0812">Transmembrane</keyword>
<keyword evidence="1" id="KW-0472">Membrane</keyword>
<protein>
    <submittedName>
        <fullName evidence="2">Uncharacterized protein</fullName>
    </submittedName>
</protein>
<keyword evidence="1" id="KW-1133">Transmembrane helix</keyword>
<dbReference type="AlphaFoldDB" id="A0AA39M6C5"/>
<evidence type="ECO:0000256" key="1">
    <source>
        <dbReference type="SAM" id="Phobius"/>
    </source>
</evidence>
<evidence type="ECO:0000313" key="3">
    <source>
        <dbReference type="Proteomes" id="UP001175271"/>
    </source>
</evidence>
<keyword evidence="3" id="KW-1185">Reference proteome</keyword>
<organism evidence="2 3">
    <name type="scientific">Steinernema hermaphroditum</name>
    <dbReference type="NCBI Taxonomy" id="289476"/>
    <lineage>
        <taxon>Eukaryota</taxon>
        <taxon>Metazoa</taxon>
        <taxon>Ecdysozoa</taxon>
        <taxon>Nematoda</taxon>
        <taxon>Chromadorea</taxon>
        <taxon>Rhabditida</taxon>
        <taxon>Tylenchina</taxon>
        <taxon>Panagrolaimomorpha</taxon>
        <taxon>Strongyloidoidea</taxon>
        <taxon>Steinernematidae</taxon>
        <taxon>Steinernema</taxon>
    </lineage>
</organism>
<evidence type="ECO:0000313" key="2">
    <source>
        <dbReference type="EMBL" id="KAK0422149.1"/>
    </source>
</evidence>
<proteinExistence type="predicted"/>
<dbReference type="EMBL" id="JAUCMV010000001">
    <property type="protein sequence ID" value="KAK0422149.1"/>
    <property type="molecule type" value="Genomic_DNA"/>
</dbReference>
<gene>
    <name evidence="2" type="ORF">QR680_007396</name>
</gene>
<sequence length="85" mass="9652">MQQCYASHNLVIDTLAEILGIATLICLLFVSIVFVCVLFWLTFNYARSFQRKRKGAGKYGKQSSLRKSSWRLPLINPKGDPDTLT</sequence>
<accession>A0AA39M6C5</accession>
<feature type="transmembrane region" description="Helical" evidence="1">
    <location>
        <begin position="18"/>
        <end position="43"/>
    </location>
</feature>
<reference evidence="2" key="1">
    <citation type="submission" date="2023-06" db="EMBL/GenBank/DDBJ databases">
        <title>Genomic analysis of the entomopathogenic nematode Steinernema hermaphroditum.</title>
        <authorList>
            <person name="Schwarz E.M."/>
            <person name="Heppert J.K."/>
            <person name="Baniya A."/>
            <person name="Schwartz H.T."/>
            <person name="Tan C.-H."/>
            <person name="Antoshechkin I."/>
            <person name="Sternberg P.W."/>
            <person name="Goodrich-Blair H."/>
            <person name="Dillman A.R."/>
        </authorList>
    </citation>
    <scope>NUCLEOTIDE SEQUENCE</scope>
    <source>
        <strain evidence="2">PS9179</strain>
        <tissue evidence="2">Whole animal</tissue>
    </source>
</reference>
<name>A0AA39M6C5_9BILA</name>